<accession>A0A1Q9AN24</accession>
<dbReference type="STRING" id="1672749.BJF92_12015"/>
<comment type="caution">
    <text evidence="1">The sequence shown here is derived from an EMBL/GenBank/DDBJ whole genome shotgun (WGS) entry which is preliminary data.</text>
</comment>
<gene>
    <name evidence="1" type="ORF">BJF92_12015</name>
</gene>
<evidence type="ECO:0000313" key="1">
    <source>
        <dbReference type="EMBL" id="OLP56791.1"/>
    </source>
</evidence>
<dbReference type="RefSeq" id="WP_075633810.1">
    <property type="nucleotide sequence ID" value="NZ_MKIO01000021.1"/>
</dbReference>
<organism evidence="1 2">
    <name type="scientific">Xaviernesmea rhizosphaerae</name>
    <dbReference type="NCBI Taxonomy" id="1672749"/>
    <lineage>
        <taxon>Bacteria</taxon>
        <taxon>Pseudomonadati</taxon>
        <taxon>Pseudomonadota</taxon>
        <taxon>Alphaproteobacteria</taxon>
        <taxon>Hyphomicrobiales</taxon>
        <taxon>Rhizobiaceae</taxon>
        <taxon>Rhizobium/Agrobacterium group</taxon>
        <taxon>Xaviernesmea</taxon>
    </lineage>
</organism>
<dbReference type="EMBL" id="MKIO01000021">
    <property type="protein sequence ID" value="OLP56791.1"/>
    <property type="molecule type" value="Genomic_DNA"/>
</dbReference>
<sequence length="254" mass="28996">MADLPVPFTGAMVRALIEGRKRQTRRTIKRLRGGAAFCRIADLWPAPAVLDYRFEDANGVWHDINKDELLDRLPYRVGDRLWVKEKYLPDPPANDPSWDDHTCTYVEWSGCGSKVSDIPPALRLPDHVLYATNPSFFGYQMRWRPGMHMPRWASRITLIVTEVRVERLQAIREADAIAEGIEPHKSGWMPYATMFYESDGVTPANYHVDPRISYMQLWESINGPRSWDENPMVAVYTFAPPILANIDSLPGAAP</sequence>
<reference evidence="1 2" key="1">
    <citation type="submission" date="2016-09" db="EMBL/GenBank/DDBJ databases">
        <title>Rhizobium sp. nov., a novel species isolated from the rice rhizosphere.</title>
        <authorList>
            <person name="Zhao J."/>
            <person name="Zhang X."/>
        </authorList>
    </citation>
    <scope>NUCLEOTIDE SEQUENCE [LARGE SCALE GENOMIC DNA]</scope>
    <source>
        <strain evidence="1 2">MH17</strain>
    </source>
</reference>
<protein>
    <submittedName>
        <fullName evidence="1">Uncharacterized protein</fullName>
    </submittedName>
</protein>
<proteinExistence type="predicted"/>
<evidence type="ECO:0000313" key="2">
    <source>
        <dbReference type="Proteomes" id="UP000186143"/>
    </source>
</evidence>
<dbReference type="AlphaFoldDB" id="A0A1Q9AN24"/>
<dbReference type="Proteomes" id="UP000186143">
    <property type="component" value="Unassembled WGS sequence"/>
</dbReference>
<name>A0A1Q9AN24_9HYPH</name>
<dbReference type="OrthoDB" id="72471at2"/>